<comment type="similarity">
    <text evidence="1">Belongs to the NmrA-type oxidoreductase family.</text>
</comment>
<dbReference type="Pfam" id="PF05368">
    <property type="entry name" value="NmrA"/>
    <property type="match status" value="1"/>
</dbReference>
<evidence type="ECO:0000259" key="3">
    <source>
        <dbReference type="Pfam" id="PF05368"/>
    </source>
</evidence>
<dbReference type="GO" id="GO:0005634">
    <property type="term" value="C:nucleus"/>
    <property type="evidence" value="ECO:0007669"/>
    <property type="project" value="TreeGrafter"/>
</dbReference>
<dbReference type="SUPFAM" id="SSF51735">
    <property type="entry name" value="NAD(P)-binding Rossmann-fold domains"/>
    <property type="match status" value="1"/>
</dbReference>
<dbReference type="InterPro" id="IPR051164">
    <property type="entry name" value="NmrA-like_oxidored"/>
</dbReference>
<dbReference type="OrthoDB" id="9997102at2759"/>
<proteinExistence type="inferred from homology"/>
<dbReference type="AlphaFoldDB" id="A0A6A6SZN5"/>
<evidence type="ECO:0000256" key="1">
    <source>
        <dbReference type="ARBA" id="ARBA00006328"/>
    </source>
</evidence>
<dbReference type="Gene3D" id="3.90.25.10">
    <property type="entry name" value="UDP-galactose 4-epimerase, domain 1"/>
    <property type="match status" value="1"/>
</dbReference>
<dbReference type="InterPro" id="IPR008030">
    <property type="entry name" value="NmrA-like"/>
</dbReference>
<name>A0A6A6SZN5_9PLEO</name>
<protein>
    <submittedName>
        <fullName evidence="4">NAD(P)-binding protein</fullName>
    </submittedName>
</protein>
<evidence type="ECO:0000313" key="5">
    <source>
        <dbReference type="Proteomes" id="UP000799324"/>
    </source>
</evidence>
<sequence>MVRTILITGATGRQGGATIRALQDTDFEILAITRNPDSPGAQRLARQNRSIKLVQGDVNDVPAIFQRAKAVAGQPVWGVLSVQGDVYGQAEKEERQGRAMVDAAIASSVQIFVYNSVDRGGAKSATNPTIVPHWATKHRIEKYLEEKAVGTDMRWSVIRPVTFMEELNDSFNGKVLATLWKSINPKKALQFVAIKDVGWFSAQPFKQPDEWAGKYLSVAGDELTFDELDSVFRKTFGRDVPTTFSMVGWAINKSVKHVRLMLKVMLGEGYGADLTEIKRMHPDLTDFASWYKSESAFRS</sequence>
<reference evidence="4" key="1">
    <citation type="journal article" date="2020" name="Stud. Mycol.">
        <title>101 Dothideomycetes genomes: a test case for predicting lifestyles and emergence of pathogens.</title>
        <authorList>
            <person name="Haridas S."/>
            <person name="Albert R."/>
            <person name="Binder M."/>
            <person name="Bloem J."/>
            <person name="Labutti K."/>
            <person name="Salamov A."/>
            <person name="Andreopoulos B."/>
            <person name="Baker S."/>
            <person name="Barry K."/>
            <person name="Bills G."/>
            <person name="Bluhm B."/>
            <person name="Cannon C."/>
            <person name="Castanera R."/>
            <person name="Culley D."/>
            <person name="Daum C."/>
            <person name="Ezra D."/>
            <person name="Gonzalez J."/>
            <person name="Henrissat B."/>
            <person name="Kuo A."/>
            <person name="Liang C."/>
            <person name="Lipzen A."/>
            <person name="Lutzoni F."/>
            <person name="Magnuson J."/>
            <person name="Mondo S."/>
            <person name="Nolan M."/>
            <person name="Ohm R."/>
            <person name="Pangilinan J."/>
            <person name="Park H.-J."/>
            <person name="Ramirez L."/>
            <person name="Alfaro M."/>
            <person name="Sun H."/>
            <person name="Tritt A."/>
            <person name="Yoshinaga Y."/>
            <person name="Zwiers L.-H."/>
            <person name="Turgeon B."/>
            <person name="Goodwin S."/>
            <person name="Spatafora J."/>
            <person name="Crous P."/>
            <person name="Grigoriev I."/>
        </authorList>
    </citation>
    <scope>NUCLEOTIDE SEQUENCE</scope>
    <source>
        <strain evidence="4">CBS 122681</strain>
    </source>
</reference>
<keyword evidence="2" id="KW-0521">NADP</keyword>
<feature type="domain" description="NmrA-like" evidence="3">
    <location>
        <begin position="3"/>
        <end position="245"/>
    </location>
</feature>
<evidence type="ECO:0000313" key="4">
    <source>
        <dbReference type="EMBL" id="KAF2653239.1"/>
    </source>
</evidence>
<accession>A0A6A6SZN5</accession>
<dbReference type="EMBL" id="MU004384">
    <property type="protein sequence ID" value="KAF2653239.1"/>
    <property type="molecule type" value="Genomic_DNA"/>
</dbReference>
<keyword evidence="5" id="KW-1185">Reference proteome</keyword>
<evidence type="ECO:0000256" key="2">
    <source>
        <dbReference type="ARBA" id="ARBA00022857"/>
    </source>
</evidence>
<dbReference type="InterPro" id="IPR036291">
    <property type="entry name" value="NAD(P)-bd_dom_sf"/>
</dbReference>
<organism evidence="4 5">
    <name type="scientific">Lophiostoma macrostomum CBS 122681</name>
    <dbReference type="NCBI Taxonomy" id="1314788"/>
    <lineage>
        <taxon>Eukaryota</taxon>
        <taxon>Fungi</taxon>
        <taxon>Dikarya</taxon>
        <taxon>Ascomycota</taxon>
        <taxon>Pezizomycotina</taxon>
        <taxon>Dothideomycetes</taxon>
        <taxon>Pleosporomycetidae</taxon>
        <taxon>Pleosporales</taxon>
        <taxon>Lophiostomataceae</taxon>
        <taxon>Lophiostoma</taxon>
    </lineage>
</organism>
<dbReference type="PANTHER" id="PTHR42748:SF7">
    <property type="entry name" value="NMRA LIKE REDOX SENSOR 1-RELATED"/>
    <property type="match status" value="1"/>
</dbReference>
<dbReference type="Gene3D" id="3.40.50.720">
    <property type="entry name" value="NAD(P)-binding Rossmann-like Domain"/>
    <property type="match status" value="1"/>
</dbReference>
<dbReference type="Proteomes" id="UP000799324">
    <property type="component" value="Unassembled WGS sequence"/>
</dbReference>
<dbReference type="PANTHER" id="PTHR42748">
    <property type="entry name" value="NITROGEN METABOLITE REPRESSION PROTEIN NMRA FAMILY MEMBER"/>
    <property type="match status" value="1"/>
</dbReference>
<gene>
    <name evidence="4" type="ORF">K491DRAFT_662227</name>
</gene>